<reference evidence="4" key="2">
    <citation type="submission" date="2025-09" db="UniProtKB">
        <authorList>
            <consortium name="Ensembl"/>
        </authorList>
    </citation>
    <scope>IDENTIFICATION</scope>
</reference>
<feature type="domain" description="PH" evidence="3">
    <location>
        <begin position="294"/>
        <end position="396"/>
    </location>
</feature>
<dbReference type="Pfam" id="PF00373">
    <property type="entry name" value="FERM_M"/>
    <property type="match status" value="1"/>
</dbReference>
<dbReference type="GO" id="GO:0007229">
    <property type="term" value="P:integrin-mediated signaling pathway"/>
    <property type="evidence" value="ECO:0007669"/>
    <property type="project" value="InterPro"/>
</dbReference>
<dbReference type="Pfam" id="PF18124">
    <property type="entry name" value="Kindlin_2_N"/>
    <property type="match status" value="1"/>
</dbReference>
<dbReference type="CDD" id="cd17180">
    <property type="entry name" value="FERM_F0_KIND1"/>
    <property type="match status" value="1"/>
</dbReference>
<dbReference type="Ensembl" id="ENSDLAT00005056365.2">
    <property type="protein sequence ID" value="ENSDLAP00005052987.1"/>
    <property type="gene ID" value="ENSDLAG00005022733.2"/>
</dbReference>
<keyword evidence="2" id="KW-0130">Cell adhesion</keyword>
<sequence>EAGAMITAAEHGETSWELSVQVDQKAGDESMKFKLRVKGDLHIGGLMLKLVEKITPQDWSDHALWWEQRKCWLLKTHWTLDKYGIQADADLRYTPQHKPLLLQLPNMKTIKLTVSFSSVVFKAVGEICRILSEILCPSSLCPCYDPSRKKKKKDKNSANDDLWDIDLLSGGPGGTGTVKHRAQDIQDEEKLLLRFKYNVFFDLNPKYDAIRITQLYEQARWSILLEEIDCTEEEMLMFASIQYHICKLTMSSEPLDHSNEPEIDEVEAALSNLEVTLEGGHMDRILEDITDIPELADSLRLFRPKRLTLRPYKEYWFVFKDTTISYYKNKEASSGEPIEQFHLRGCEVVPDVNVTDKKFGIKLLLPVADGMNEVYIRCDNETQYAKWKAACILASKGKTMAYSSYKSEVRNIQSFLQMKSLAPPPGQAAPDLDTMEMNAECFVSPRYAKKHKTKQLTARILEAHQNIARLSLMEAKMRFIQAWQSLPEFGINYYIVRFKGSKKDEILGISYNRMIRIDMSSGLPVTTWRFANMKQWNVNWEIRQVTIEFDQNVSIAFCCLSCDCKVVHEFIGGYIFLSTRSKDQNETLDEDLFHKLTGGQE</sequence>
<accession>A0A8C4IAJ5</accession>
<dbReference type="InterPro" id="IPR019749">
    <property type="entry name" value="Band_41_domain"/>
</dbReference>
<dbReference type="InterPro" id="IPR019748">
    <property type="entry name" value="FERM_central"/>
</dbReference>
<dbReference type="SMART" id="SM00295">
    <property type="entry name" value="B41"/>
    <property type="match status" value="1"/>
</dbReference>
<dbReference type="SUPFAM" id="SSF50729">
    <property type="entry name" value="PH domain-like"/>
    <property type="match status" value="2"/>
</dbReference>
<proteinExistence type="inferred from homology"/>
<protein>
    <submittedName>
        <fullName evidence="4">FERM domain containing kindlin 1</fullName>
    </submittedName>
</protein>
<dbReference type="GO" id="GO:0007160">
    <property type="term" value="P:cell-matrix adhesion"/>
    <property type="evidence" value="ECO:0007669"/>
    <property type="project" value="TreeGrafter"/>
</dbReference>
<dbReference type="Pfam" id="PF00169">
    <property type="entry name" value="PH"/>
    <property type="match status" value="1"/>
</dbReference>
<evidence type="ECO:0000256" key="2">
    <source>
        <dbReference type="ARBA" id="ARBA00022889"/>
    </source>
</evidence>
<name>A0A8C4IAJ5_DICLA</name>
<dbReference type="PROSITE" id="PS50003">
    <property type="entry name" value="PH_DOMAIN"/>
    <property type="match status" value="1"/>
</dbReference>
<evidence type="ECO:0000313" key="5">
    <source>
        <dbReference type="Proteomes" id="UP000694389"/>
    </source>
</evidence>
<dbReference type="InterPro" id="IPR037837">
    <property type="entry name" value="PH_Kindlin/fermitin"/>
</dbReference>
<dbReference type="InterPro" id="IPR037843">
    <property type="entry name" value="Kindlin/fermitin"/>
</dbReference>
<dbReference type="SUPFAM" id="SSF47031">
    <property type="entry name" value="Second domain of FERM"/>
    <property type="match status" value="1"/>
</dbReference>
<dbReference type="GeneTree" id="ENSGT00390000013444"/>
<dbReference type="AlphaFoldDB" id="A0A8C4IAJ5"/>
<dbReference type="SMART" id="SM00233">
    <property type="entry name" value="PH"/>
    <property type="match status" value="1"/>
</dbReference>
<dbReference type="Gene3D" id="3.10.20.90">
    <property type="entry name" value="Phosphatidylinositol 3-kinase Catalytic Subunit, Chain A, domain 1"/>
    <property type="match status" value="1"/>
</dbReference>
<dbReference type="GO" id="GO:0005178">
    <property type="term" value="F:integrin binding"/>
    <property type="evidence" value="ECO:0007669"/>
    <property type="project" value="TreeGrafter"/>
</dbReference>
<gene>
    <name evidence="4" type="primary">fermt1</name>
</gene>
<dbReference type="InterPro" id="IPR040790">
    <property type="entry name" value="Kindlin_2_N"/>
</dbReference>
<comment type="similarity">
    <text evidence="1">Belongs to the kindlin family.</text>
</comment>
<evidence type="ECO:0000259" key="3">
    <source>
        <dbReference type="PROSITE" id="PS50003"/>
    </source>
</evidence>
<dbReference type="Proteomes" id="UP000694389">
    <property type="component" value="Unassembled WGS sequence"/>
</dbReference>
<dbReference type="PANTHER" id="PTHR16160:SF12">
    <property type="entry name" value="FERMITIN FAMILY HOMOLOG 1"/>
    <property type="match status" value="1"/>
</dbReference>
<dbReference type="Gene3D" id="2.30.29.30">
    <property type="entry name" value="Pleckstrin-homology domain (PH domain)/Phosphotyrosine-binding domain (PTB)"/>
    <property type="match status" value="2"/>
</dbReference>
<dbReference type="InterPro" id="IPR001849">
    <property type="entry name" value="PH_domain"/>
</dbReference>
<dbReference type="CDD" id="cd01237">
    <property type="entry name" value="PH_fermitin"/>
    <property type="match status" value="1"/>
</dbReference>
<dbReference type="FunFam" id="2.30.29.30:FF:000037">
    <property type="entry name" value="Fermitin family homolog 2"/>
    <property type="match status" value="1"/>
</dbReference>
<evidence type="ECO:0000313" key="4">
    <source>
        <dbReference type="Ensembl" id="ENSDLAP00005052987.1"/>
    </source>
</evidence>
<dbReference type="InterPro" id="IPR035963">
    <property type="entry name" value="FERM_2"/>
</dbReference>
<dbReference type="PANTHER" id="PTHR16160">
    <property type="entry name" value="FERMITIN 2-RELATED"/>
    <property type="match status" value="1"/>
</dbReference>
<dbReference type="CDD" id="cd13205">
    <property type="entry name" value="FERM_C_fermitin"/>
    <property type="match status" value="1"/>
</dbReference>
<dbReference type="GO" id="GO:0005925">
    <property type="term" value="C:focal adhesion"/>
    <property type="evidence" value="ECO:0007669"/>
    <property type="project" value="TreeGrafter"/>
</dbReference>
<reference evidence="4" key="1">
    <citation type="submission" date="2025-08" db="UniProtKB">
        <authorList>
            <consortium name="Ensembl"/>
        </authorList>
    </citation>
    <scope>IDENTIFICATION</scope>
</reference>
<organism evidence="4 5">
    <name type="scientific">Dicentrarchus labrax</name>
    <name type="common">European seabass</name>
    <name type="synonym">Morone labrax</name>
    <dbReference type="NCBI Taxonomy" id="13489"/>
    <lineage>
        <taxon>Eukaryota</taxon>
        <taxon>Metazoa</taxon>
        <taxon>Chordata</taxon>
        <taxon>Craniata</taxon>
        <taxon>Vertebrata</taxon>
        <taxon>Euteleostomi</taxon>
        <taxon>Actinopterygii</taxon>
        <taxon>Neopterygii</taxon>
        <taxon>Teleostei</taxon>
        <taxon>Neoteleostei</taxon>
        <taxon>Acanthomorphata</taxon>
        <taxon>Eupercaria</taxon>
        <taxon>Moronidae</taxon>
        <taxon>Dicentrarchus</taxon>
    </lineage>
</organism>
<dbReference type="InterPro" id="IPR011993">
    <property type="entry name" value="PH-like_dom_sf"/>
</dbReference>
<evidence type="ECO:0000256" key="1">
    <source>
        <dbReference type="ARBA" id="ARBA00008052"/>
    </source>
</evidence>
<keyword evidence="5" id="KW-1185">Reference proteome</keyword>